<evidence type="ECO:0000313" key="2">
    <source>
        <dbReference type="Proteomes" id="UP000054562"/>
    </source>
</evidence>
<name>A0A0L1IAH8_PLAFA</name>
<reference evidence="2" key="1">
    <citation type="submission" date="2015-07" db="EMBL/GenBank/DDBJ databases">
        <title>Annotation of Plasmodium falciparum IGH-CR14.</title>
        <authorList>
            <consortium name="The Broad Institute Genome Sequencing Platform"/>
            <person name="Volkman S.K."/>
            <person name="Neafsey D.E."/>
            <person name="Dash A.P."/>
            <person name="Chitnis C.E."/>
            <person name="Hartl D.L."/>
            <person name="Young S.K."/>
            <person name="Zeng Q."/>
            <person name="Koehrsen M."/>
            <person name="Alvarado L."/>
            <person name="Berlin A."/>
            <person name="Borenstein D."/>
            <person name="Chapman S.B."/>
            <person name="Chen Z."/>
            <person name="Engels R."/>
            <person name="Freedman E."/>
            <person name="Gellesch M."/>
            <person name="Goldberg J."/>
            <person name="Griggs A."/>
            <person name="Gujja S."/>
            <person name="Heilman E.R."/>
            <person name="Heiman D.I."/>
            <person name="Howarth C."/>
            <person name="Jen D."/>
            <person name="Larson L."/>
            <person name="Mehta T."/>
            <person name="Neiman D."/>
            <person name="Park D."/>
            <person name="Pearson M."/>
            <person name="Roberts A."/>
            <person name="Saif S."/>
            <person name="Shea T."/>
            <person name="Shenoy N."/>
            <person name="Sisk P."/>
            <person name="Stolte C."/>
            <person name="Sykes S."/>
            <person name="Walk T."/>
            <person name="White J."/>
            <person name="Yandava C."/>
            <person name="Haas B."/>
            <person name="Henn M.R."/>
            <person name="Nusbaum C."/>
            <person name="Birren B."/>
        </authorList>
    </citation>
    <scope>NUCLEOTIDE SEQUENCE [LARGE SCALE GENOMIC DNA]</scope>
    <source>
        <strain evidence="2">IGH-CR14</strain>
    </source>
</reference>
<dbReference type="EMBL" id="GG665188">
    <property type="protein sequence ID" value="KNG76666.1"/>
    <property type="molecule type" value="Genomic_DNA"/>
</dbReference>
<accession>A0A0L1IAH8</accession>
<gene>
    <name evidence="1" type="ORF">PFMG_02900</name>
</gene>
<protein>
    <submittedName>
        <fullName evidence="1">Uncharacterized protein</fullName>
    </submittedName>
</protein>
<evidence type="ECO:0000313" key="1">
    <source>
        <dbReference type="EMBL" id="KNG76666.1"/>
    </source>
</evidence>
<dbReference type="OrthoDB" id="433917at2759"/>
<organism evidence="1 2">
    <name type="scientific">Plasmodium falciparum IGH-CR14</name>
    <dbReference type="NCBI Taxonomy" id="580059"/>
    <lineage>
        <taxon>Eukaryota</taxon>
        <taxon>Sar</taxon>
        <taxon>Alveolata</taxon>
        <taxon>Apicomplexa</taxon>
        <taxon>Aconoidasida</taxon>
        <taxon>Haemosporida</taxon>
        <taxon>Plasmodiidae</taxon>
        <taxon>Plasmodium</taxon>
        <taxon>Plasmodium (Laverania)</taxon>
    </lineage>
</organism>
<proteinExistence type="predicted"/>
<dbReference type="AlphaFoldDB" id="A0A0L1IAH8"/>
<dbReference type="Proteomes" id="UP000054562">
    <property type="component" value="Unassembled WGS sequence"/>
</dbReference>
<reference evidence="2" key="2">
    <citation type="submission" date="2015-07" db="EMBL/GenBank/DDBJ databases">
        <title>The genome sequence of Plasmodium falciparum IGH-CR14.</title>
        <authorList>
            <consortium name="The Broad Institute Genome Sequencing Platform"/>
            <person name="Volkman S.K."/>
            <person name="Neafsey D.E."/>
            <person name="Dash A.P."/>
            <person name="Chitnis C.E."/>
            <person name="Hartl D.L."/>
            <person name="Young S.K."/>
            <person name="Kodira C.D."/>
            <person name="Zeng Q."/>
            <person name="Koehrsen M."/>
            <person name="Godfrey P."/>
            <person name="Alvarado L."/>
            <person name="Berlin A."/>
            <person name="Borenstein D."/>
            <person name="Chen Z."/>
            <person name="Engels R."/>
            <person name="Freedman E."/>
            <person name="Gellesch M."/>
            <person name="Goldberg J."/>
            <person name="Griggs A."/>
            <person name="Gujja S."/>
            <person name="Heiman D."/>
            <person name="Hepburn T."/>
            <person name="Howarth C."/>
            <person name="Jen D."/>
            <person name="Larson L."/>
            <person name="Lewis B."/>
            <person name="Mehta T."/>
            <person name="Park D."/>
            <person name="Pearson M."/>
            <person name="Roberts A."/>
            <person name="Saif S."/>
            <person name="Shea T."/>
            <person name="Shenoy N."/>
            <person name="Sisk P."/>
            <person name="Stolte C."/>
            <person name="Sykes S."/>
            <person name="Walk T."/>
            <person name="White J."/>
            <person name="Yandava C."/>
            <person name="Wirth D.F."/>
            <person name="Nusbaum C."/>
            <person name="Birren B."/>
        </authorList>
    </citation>
    <scope>NUCLEOTIDE SEQUENCE [LARGE SCALE GENOMIC DNA]</scope>
    <source>
        <strain evidence="2">IGH-CR14</strain>
    </source>
</reference>
<sequence length="55" mass="6689">MIEVEYFNGQKEKINIEYFSNTQKKKILDEWKYTASLDPYPEVMKPTLEKPRNDF</sequence>